<dbReference type="SUPFAM" id="SSF56300">
    <property type="entry name" value="Metallo-dependent phosphatases"/>
    <property type="match status" value="1"/>
</dbReference>
<gene>
    <name evidence="4" type="ORF">KK060_16615</name>
</gene>
<dbReference type="Gene3D" id="3.60.21.10">
    <property type="match status" value="1"/>
</dbReference>
<evidence type="ECO:0000259" key="3">
    <source>
        <dbReference type="Pfam" id="PF16371"/>
    </source>
</evidence>
<dbReference type="InterPro" id="IPR006311">
    <property type="entry name" value="TAT_signal"/>
</dbReference>
<keyword evidence="5" id="KW-1185">Reference proteome</keyword>
<dbReference type="InterPro" id="IPR051918">
    <property type="entry name" value="STPP_CPPED1"/>
</dbReference>
<feature type="domain" description="Calcineurin-like phosphoesterase C-terminal" evidence="2">
    <location>
        <begin position="344"/>
        <end position="491"/>
    </location>
</feature>
<evidence type="ECO:0000313" key="4">
    <source>
        <dbReference type="EMBL" id="MBT1704918.1"/>
    </source>
</evidence>
<feature type="domain" description="Calcineurin-like phosphoesterase N-terminal" evidence="3">
    <location>
        <begin position="45"/>
        <end position="121"/>
    </location>
</feature>
<dbReference type="Pfam" id="PF00149">
    <property type="entry name" value="Metallophos"/>
    <property type="match status" value="1"/>
</dbReference>
<reference evidence="4 5" key="1">
    <citation type="submission" date="2021-05" db="EMBL/GenBank/DDBJ databases">
        <title>A Polyphasic approach of four new species of the genus Ohtaekwangia: Ohtaekwangia histidinii sp. nov., Ohtaekwangia cretensis sp. nov., Ohtaekwangia indiensis sp. nov., Ohtaekwangia reichenbachii sp. nov. from diverse environment.</title>
        <authorList>
            <person name="Octaviana S."/>
        </authorList>
    </citation>
    <scope>NUCLEOTIDE SEQUENCE [LARGE SCALE GENOMIC DNA]</scope>
    <source>
        <strain evidence="4 5">PWU20</strain>
    </source>
</reference>
<dbReference type="Proteomes" id="UP000772618">
    <property type="component" value="Unassembled WGS sequence"/>
</dbReference>
<proteinExistence type="predicted"/>
<accession>A0ABS5VV39</accession>
<dbReference type="Pfam" id="PF16370">
    <property type="entry name" value="MetallophosC"/>
    <property type="match status" value="1"/>
</dbReference>
<dbReference type="EMBL" id="JAHESD010000042">
    <property type="protein sequence ID" value="MBT1704918.1"/>
    <property type="molecule type" value="Genomic_DNA"/>
</dbReference>
<dbReference type="InterPro" id="IPR032285">
    <property type="entry name" value="Metallophos_N"/>
</dbReference>
<dbReference type="InterPro" id="IPR029052">
    <property type="entry name" value="Metallo-depent_PP-like"/>
</dbReference>
<dbReference type="InterPro" id="IPR004843">
    <property type="entry name" value="Calcineurin-like_PHP"/>
</dbReference>
<organism evidence="4 5">
    <name type="scientific">Chryseosolibacter indicus</name>
    <dbReference type="NCBI Taxonomy" id="2782351"/>
    <lineage>
        <taxon>Bacteria</taxon>
        <taxon>Pseudomonadati</taxon>
        <taxon>Bacteroidota</taxon>
        <taxon>Cytophagia</taxon>
        <taxon>Cytophagales</taxon>
        <taxon>Chryseotaleaceae</taxon>
        <taxon>Chryseosolibacter</taxon>
    </lineage>
</organism>
<dbReference type="PANTHER" id="PTHR43143">
    <property type="entry name" value="METALLOPHOSPHOESTERASE, CALCINEURIN SUPERFAMILY"/>
    <property type="match status" value="1"/>
</dbReference>
<dbReference type="RefSeq" id="WP_254154878.1">
    <property type="nucleotide sequence ID" value="NZ_JAHESD010000042.1"/>
</dbReference>
<evidence type="ECO:0000313" key="5">
    <source>
        <dbReference type="Proteomes" id="UP000772618"/>
    </source>
</evidence>
<feature type="domain" description="Calcineurin-like phosphoesterase" evidence="1">
    <location>
        <begin position="155"/>
        <end position="332"/>
    </location>
</feature>
<evidence type="ECO:0000259" key="2">
    <source>
        <dbReference type="Pfam" id="PF16370"/>
    </source>
</evidence>
<evidence type="ECO:0000259" key="1">
    <source>
        <dbReference type="Pfam" id="PF00149"/>
    </source>
</evidence>
<name>A0ABS5VV39_9BACT</name>
<sequence length="505" mass="56567">MTQTRRVFLKSLGLAGIGISAVGDAFASLFPAFNKLRFAPLTLNGKVQSEGKGLGGVVVTDGFTVTRTDSKGNYSLQSNSSAAFVYITMPRGYEFTNDQGIARFYKKIEPVNGKFNADFNLTKLSTDDSKHAFVVWADTQIETPEDAQLLKSQSVPDTLALVKSYGSNMPFHGIGCGDLVWDKFELFADYKEAVGKTGIPFFQVIGNHDMDIDARADDGSMNTFRFHFGPTYYSFNRGDVHYVVLDDVFFLGTSKKYIGYIAENQFAWLEQDLAHVKAGSTVVVALHIPVNTGARRRNKLTEDPIGGVVANRKALYKLLKPFRAHIMSGHTHFNEKVLEGDIIEHVHGTVCGAWWTGPICYDGTPNGYGVYEVNGSEINWYHKAVGYERDFQFRVYPTGSVPEYPDMFCVNVWNWDSQWKVEWFEDGKSMGEMLQKTSFDPLSVMLHAGTEKPAKRSWVDPVLTDHMFFAKHAADAKTITVAVKDRFNNVYRKEITIADLRISQS</sequence>
<dbReference type="PROSITE" id="PS51318">
    <property type="entry name" value="TAT"/>
    <property type="match status" value="1"/>
</dbReference>
<dbReference type="PANTHER" id="PTHR43143:SF1">
    <property type="entry name" value="SERINE_THREONINE-PROTEIN PHOSPHATASE CPPED1"/>
    <property type="match status" value="1"/>
</dbReference>
<dbReference type="Pfam" id="PF16371">
    <property type="entry name" value="MetallophosN"/>
    <property type="match status" value="1"/>
</dbReference>
<protein>
    <submittedName>
        <fullName evidence="4">Calcineurin-like phosphoesterase C-terminal domain-containing protein</fullName>
    </submittedName>
</protein>
<comment type="caution">
    <text evidence="4">The sequence shown here is derived from an EMBL/GenBank/DDBJ whole genome shotgun (WGS) entry which is preliminary data.</text>
</comment>
<dbReference type="InterPro" id="IPR032288">
    <property type="entry name" value="Metallophos_C"/>
</dbReference>